<dbReference type="AlphaFoldDB" id="A0A9P5NCQ8"/>
<evidence type="ECO:0000313" key="4">
    <source>
        <dbReference type="Proteomes" id="UP000724874"/>
    </source>
</evidence>
<feature type="transmembrane region" description="Helical" evidence="2">
    <location>
        <begin position="115"/>
        <end position="138"/>
    </location>
</feature>
<name>A0A9P5NCQ8_GYMJU</name>
<organism evidence="3 4">
    <name type="scientific">Gymnopilus junonius</name>
    <name type="common">Spectacular rustgill mushroom</name>
    <name type="synonym">Gymnopilus spectabilis subsp. junonius</name>
    <dbReference type="NCBI Taxonomy" id="109634"/>
    <lineage>
        <taxon>Eukaryota</taxon>
        <taxon>Fungi</taxon>
        <taxon>Dikarya</taxon>
        <taxon>Basidiomycota</taxon>
        <taxon>Agaricomycotina</taxon>
        <taxon>Agaricomycetes</taxon>
        <taxon>Agaricomycetidae</taxon>
        <taxon>Agaricales</taxon>
        <taxon>Agaricineae</taxon>
        <taxon>Hymenogastraceae</taxon>
        <taxon>Gymnopilus</taxon>
    </lineage>
</organism>
<evidence type="ECO:0000256" key="1">
    <source>
        <dbReference type="SAM" id="MobiDB-lite"/>
    </source>
</evidence>
<feature type="transmembrane region" description="Helical" evidence="2">
    <location>
        <begin position="144"/>
        <end position="164"/>
    </location>
</feature>
<dbReference type="OrthoDB" id="3267806at2759"/>
<reference evidence="3" key="1">
    <citation type="submission" date="2020-11" db="EMBL/GenBank/DDBJ databases">
        <authorList>
            <consortium name="DOE Joint Genome Institute"/>
            <person name="Ahrendt S."/>
            <person name="Riley R."/>
            <person name="Andreopoulos W."/>
            <person name="LaButti K."/>
            <person name="Pangilinan J."/>
            <person name="Ruiz-duenas F.J."/>
            <person name="Barrasa J.M."/>
            <person name="Sanchez-Garcia M."/>
            <person name="Camarero S."/>
            <person name="Miyauchi S."/>
            <person name="Serrano A."/>
            <person name="Linde D."/>
            <person name="Babiker R."/>
            <person name="Drula E."/>
            <person name="Ayuso-Fernandez I."/>
            <person name="Pacheco R."/>
            <person name="Padilla G."/>
            <person name="Ferreira P."/>
            <person name="Barriuso J."/>
            <person name="Kellner H."/>
            <person name="Castanera R."/>
            <person name="Alfaro M."/>
            <person name="Ramirez L."/>
            <person name="Pisabarro A.G."/>
            <person name="Kuo A."/>
            <person name="Tritt A."/>
            <person name="Lipzen A."/>
            <person name="He G."/>
            <person name="Yan M."/>
            <person name="Ng V."/>
            <person name="Cullen D."/>
            <person name="Martin F."/>
            <person name="Rosso M.-N."/>
            <person name="Henrissat B."/>
            <person name="Hibbett D."/>
            <person name="Martinez A.T."/>
            <person name="Grigoriev I.V."/>
        </authorList>
    </citation>
    <scope>NUCLEOTIDE SEQUENCE</scope>
    <source>
        <strain evidence="3">AH 44721</strain>
    </source>
</reference>
<gene>
    <name evidence="3" type="ORF">CPB84DRAFT_1795450</name>
</gene>
<keyword evidence="2" id="KW-0472">Membrane</keyword>
<feature type="transmembrane region" description="Helical" evidence="2">
    <location>
        <begin position="33"/>
        <end position="54"/>
    </location>
</feature>
<evidence type="ECO:0000256" key="2">
    <source>
        <dbReference type="SAM" id="Phobius"/>
    </source>
</evidence>
<evidence type="ECO:0000313" key="3">
    <source>
        <dbReference type="EMBL" id="KAF8876979.1"/>
    </source>
</evidence>
<dbReference type="EMBL" id="JADNYJ010000176">
    <property type="protein sequence ID" value="KAF8876979.1"/>
    <property type="molecule type" value="Genomic_DNA"/>
</dbReference>
<dbReference type="Proteomes" id="UP000724874">
    <property type="component" value="Unassembled WGS sequence"/>
</dbReference>
<proteinExistence type="predicted"/>
<feature type="transmembrane region" description="Helical" evidence="2">
    <location>
        <begin position="74"/>
        <end position="95"/>
    </location>
</feature>
<comment type="caution">
    <text evidence="3">The sequence shown here is derived from an EMBL/GenBank/DDBJ whole genome shotgun (WGS) entry which is preliminary data.</text>
</comment>
<accession>A0A9P5NCQ8</accession>
<keyword evidence="2" id="KW-0812">Transmembrane</keyword>
<protein>
    <submittedName>
        <fullName evidence="3">Uncharacterized protein</fullName>
    </submittedName>
</protein>
<keyword evidence="2" id="KW-1133">Transmembrane helix</keyword>
<feature type="region of interest" description="Disordered" evidence="1">
    <location>
        <begin position="248"/>
        <end position="268"/>
    </location>
</feature>
<keyword evidence="4" id="KW-1185">Reference proteome</keyword>
<sequence>MANISFSVLNWFVDALLLWRYHVIYRNSTAPPVLLLAIPISMFVASFVTGVIYLERLMHKAVSPFRNIGLILVYGTIFFSLNLALTFMMVIRLVLYRKRITSLVGSRYASHYTSIASILIESASIMDVMLILVLIPLVMHSPLVTIPLLIMPQIQAMASFLIVFRVARGTAWLSGTANELMAQHSDGSIPEGVMGARFRITSQMTQMSTEVHFNHVQPTNAFPTSIVRNKSCPTSKLGLRGIEYDCEESEDVHGGSDEMEERQSVPSS</sequence>